<protein>
    <submittedName>
        <fullName evidence="2">Uncharacterized protein</fullName>
    </submittedName>
</protein>
<reference evidence="2" key="1">
    <citation type="submission" date="2023-04" db="EMBL/GenBank/DDBJ databases">
        <authorList>
            <person name="Vijverberg K."/>
            <person name="Xiong W."/>
            <person name="Schranz E."/>
        </authorList>
    </citation>
    <scope>NUCLEOTIDE SEQUENCE</scope>
</reference>
<name>A0AA35ZV48_LACSI</name>
<evidence type="ECO:0000313" key="2">
    <source>
        <dbReference type="EMBL" id="CAI9299474.1"/>
    </source>
</evidence>
<accession>A0AA35ZV48</accession>
<feature type="coiled-coil region" evidence="1">
    <location>
        <begin position="33"/>
        <end position="60"/>
    </location>
</feature>
<gene>
    <name evidence="2" type="ORF">LSALG_LOCUS38183</name>
</gene>
<dbReference type="EMBL" id="OX465084">
    <property type="protein sequence ID" value="CAI9299474.1"/>
    <property type="molecule type" value="Genomic_DNA"/>
</dbReference>
<keyword evidence="1" id="KW-0175">Coiled coil</keyword>
<evidence type="ECO:0000256" key="1">
    <source>
        <dbReference type="SAM" id="Coils"/>
    </source>
</evidence>
<sequence length="173" mass="19008">MANDLQYAATQVAPYLLAVAGRLCYIGAYLAELAAVKSEHNELVEKVQNLESEKEAFVERLELRDDQFTSKVSRRKSLEVDLALVLQKGVVRVVDRVIKSSEFALRIRRVKAAYVAASVEKGKQVACTQSVGNSPGSSNPDTVAQSIDTMHAAIRAFAETDFMSYLHFGARPS</sequence>
<proteinExistence type="predicted"/>
<dbReference type="AlphaFoldDB" id="A0AA35ZV48"/>
<organism evidence="2 3">
    <name type="scientific">Lactuca saligna</name>
    <name type="common">Willowleaf lettuce</name>
    <dbReference type="NCBI Taxonomy" id="75948"/>
    <lineage>
        <taxon>Eukaryota</taxon>
        <taxon>Viridiplantae</taxon>
        <taxon>Streptophyta</taxon>
        <taxon>Embryophyta</taxon>
        <taxon>Tracheophyta</taxon>
        <taxon>Spermatophyta</taxon>
        <taxon>Magnoliopsida</taxon>
        <taxon>eudicotyledons</taxon>
        <taxon>Gunneridae</taxon>
        <taxon>Pentapetalae</taxon>
        <taxon>asterids</taxon>
        <taxon>campanulids</taxon>
        <taxon>Asterales</taxon>
        <taxon>Asteraceae</taxon>
        <taxon>Cichorioideae</taxon>
        <taxon>Cichorieae</taxon>
        <taxon>Lactucinae</taxon>
        <taxon>Lactuca</taxon>
    </lineage>
</organism>
<evidence type="ECO:0000313" key="3">
    <source>
        <dbReference type="Proteomes" id="UP001177003"/>
    </source>
</evidence>
<dbReference type="Proteomes" id="UP001177003">
    <property type="component" value="Chromosome 8"/>
</dbReference>
<keyword evidence="3" id="KW-1185">Reference proteome</keyword>